<protein>
    <submittedName>
        <fullName evidence="1">WXG100 family type VII secretion target</fullName>
    </submittedName>
</protein>
<dbReference type="AlphaFoldDB" id="A0A1H0SMY7"/>
<name>A0A1H0SMY7_9ACTN</name>
<organism evidence="1 2">
    <name type="scientific">Actinacidiphila guanduensis</name>
    <dbReference type="NCBI Taxonomy" id="310781"/>
    <lineage>
        <taxon>Bacteria</taxon>
        <taxon>Bacillati</taxon>
        <taxon>Actinomycetota</taxon>
        <taxon>Actinomycetes</taxon>
        <taxon>Kitasatosporales</taxon>
        <taxon>Streptomycetaceae</taxon>
        <taxon>Actinacidiphila</taxon>
    </lineage>
</organism>
<evidence type="ECO:0000313" key="1">
    <source>
        <dbReference type="EMBL" id="SDP42608.1"/>
    </source>
</evidence>
<dbReference type="OrthoDB" id="3387628at2"/>
<sequence>MATYNVDMNQVEYIVGEMNTITQRINSTLEDLDNQSKMNLSEWTSDAQAVYAEVKAQWDAAAADMTQKSQMATQMLGTINESYGNGERQGMGIWGK</sequence>
<dbReference type="STRING" id="310781.SAMN05216259_12917"/>
<keyword evidence="2" id="KW-1185">Reference proteome</keyword>
<dbReference type="InterPro" id="IPR010310">
    <property type="entry name" value="T7SS_ESAT-6-like"/>
</dbReference>
<dbReference type="Pfam" id="PF06013">
    <property type="entry name" value="WXG100"/>
    <property type="match status" value="1"/>
</dbReference>
<reference evidence="1 2" key="1">
    <citation type="submission" date="2016-10" db="EMBL/GenBank/DDBJ databases">
        <authorList>
            <person name="de Groot N.N."/>
        </authorList>
    </citation>
    <scope>NUCLEOTIDE SEQUENCE [LARGE SCALE GENOMIC DNA]</scope>
    <source>
        <strain evidence="1 2">CGMCC 4.2022</strain>
    </source>
</reference>
<gene>
    <name evidence="1" type="ORF">SAMN05216259_12917</name>
</gene>
<dbReference type="InterPro" id="IPR036689">
    <property type="entry name" value="ESAT-6-like_sf"/>
</dbReference>
<dbReference type="SUPFAM" id="SSF140453">
    <property type="entry name" value="EsxAB dimer-like"/>
    <property type="match status" value="1"/>
</dbReference>
<accession>A0A1H0SMY7</accession>
<evidence type="ECO:0000313" key="2">
    <source>
        <dbReference type="Proteomes" id="UP000199341"/>
    </source>
</evidence>
<dbReference type="Proteomes" id="UP000199341">
    <property type="component" value="Unassembled WGS sequence"/>
</dbReference>
<dbReference type="EMBL" id="FNIE01000029">
    <property type="protein sequence ID" value="SDP42608.1"/>
    <property type="molecule type" value="Genomic_DNA"/>
</dbReference>
<dbReference type="RefSeq" id="WP_093788803.1">
    <property type="nucleotide sequence ID" value="NZ_FNIE01000029.1"/>
</dbReference>
<dbReference type="Gene3D" id="1.10.287.1060">
    <property type="entry name" value="ESAT-6-like"/>
    <property type="match status" value="1"/>
</dbReference>
<proteinExistence type="predicted"/>